<dbReference type="OrthoDB" id="5918848at2"/>
<keyword evidence="4" id="KW-0812">Transmembrane</keyword>
<evidence type="ECO:0000256" key="1">
    <source>
        <dbReference type="ARBA" id="ARBA00005233"/>
    </source>
</evidence>
<dbReference type="GO" id="GO:0009289">
    <property type="term" value="C:pilus"/>
    <property type="evidence" value="ECO:0007669"/>
    <property type="project" value="InterPro"/>
</dbReference>
<evidence type="ECO:0000256" key="3">
    <source>
        <dbReference type="RuleBase" id="RU000389"/>
    </source>
</evidence>
<dbReference type="PANTHER" id="PTHR30093:SF34">
    <property type="entry name" value="PREPILIN PEPTIDASE-DEPENDENT PROTEIN D"/>
    <property type="match status" value="1"/>
</dbReference>
<sequence length="135" mass="13902">MKKMQQGFTLIELMIVVAIIGILAAIAIPSYQDYTRKAQFSELLSMASAAKLAVNEYTIAKGGVPASGSSPTAIGFSSPATSLVSSIGWSTNRLVITATAKLGGATVSLTPTYTSGTGVTWKCAATSKYAPSSCK</sequence>
<accession>A0A4V2SCQ2</accession>
<evidence type="ECO:0000256" key="2">
    <source>
        <dbReference type="ARBA" id="ARBA00022481"/>
    </source>
</evidence>
<dbReference type="AlphaFoldDB" id="A0A4V2SCQ2"/>
<dbReference type="EMBL" id="SLWY01000016">
    <property type="protein sequence ID" value="TCO80200.1"/>
    <property type="molecule type" value="Genomic_DNA"/>
</dbReference>
<dbReference type="InterPro" id="IPR012902">
    <property type="entry name" value="N_methyl_site"/>
</dbReference>
<keyword evidence="4" id="KW-1133">Transmembrane helix</keyword>
<comment type="similarity">
    <text evidence="1 3">Belongs to the N-Me-Phe pilin family.</text>
</comment>
<dbReference type="Proteomes" id="UP000295765">
    <property type="component" value="Unassembled WGS sequence"/>
</dbReference>
<dbReference type="Pfam" id="PF00114">
    <property type="entry name" value="Pilin"/>
    <property type="match status" value="1"/>
</dbReference>
<feature type="transmembrane region" description="Helical" evidence="4">
    <location>
        <begin position="7"/>
        <end position="28"/>
    </location>
</feature>
<evidence type="ECO:0000313" key="6">
    <source>
        <dbReference type="Proteomes" id="UP000295765"/>
    </source>
</evidence>
<comment type="caution">
    <text evidence="5">The sequence shown here is derived from an EMBL/GenBank/DDBJ whole genome shotgun (WGS) entry which is preliminary data.</text>
</comment>
<dbReference type="Pfam" id="PF07963">
    <property type="entry name" value="N_methyl"/>
    <property type="match status" value="1"/>
</dbReference>
<proteinExistence type="inferred from homology"/>
<keyword evidence="6" id="KW-1185">Reference proteome</keyword>
<name>A0A4V2SCQ2_9GAMM</name>
<dbReference type="PROSITE" id="PS00409">
    <property type="entry name" value="PROKAR_NTER_METHYL"/>
    <property type="match status" value="1"/>
</dbReference>
<dbReference type="InterPro" id="IPR045584">
    <property type="entry name" value="Pilin-like"/>
</dbReference>
<dbReference type="Gene3D" id="3.30.700.10">
    <property type="entry name" value="Glycoprotein, Type 4 Pilin"/>
    <property type="match status" value="1"/>
</dbReference>
<dbReference type="GO" id="GO:0007155">
    <property type="term" value="P:cell adhesion"/>
    <property type="evidence" value="ECO:0007669"/>
    <property type="project" value="InterPro"/>
</dbReference>
<dbReference type="SUPFAM" id="SSF54523">
    <property type="entry name" value="Pili subunits"/>
    <property type="match status" value="1"/>
</dbReference>
<organism evidence="5 6">
    <name type="scientific">Plasticicumulans lactativorans</name>
    <dbReference type="NCBI Taxonomy" id="1133106"/>
    <lineage>
        <taxon>Bacteria</taxon>
        <taxon>Pseudomonadati</taxon>
        <taxon>Pseudomonadota</taxon>
        <taxon>Gammaproteobacteria</taxon>
        <taxon>Candidatus Competibacteraceae</taxon>
        <taxon>Plasticicumulans</taxon>
    </lineage>
</organism>
<evidence type="ECO:0000256" key="4">
    <source>
        <dbReference type="SAM" id="Phobius"/>
    </source>
</evidence>
<keyword evidence="2" id="KW-0488">Methylation</keyword>
<dbReference type="PANTHER" id="PTHR30093">
    <property type="entry name" value="GENERAL SECRETION PATHWAY PROTEIN G"/>
    <property type="match status" value="1"/>
</dbReference>
<evidence type="ECO:0000313" key="5">
    <source>
        <dbReference type="EMBL" id="TCO80200.1"/>
    </source>
</evidence>
<gene>
    <name evidence="5" type="ORF">EV699_116106</name>
</gene>
<reference evidence="5 6" key="1">
    <citation type="submission" date="2019-03" db="EMBL/GenBank/DDBJ databases">
        <title>Genomic Encyclopedia of Type Strains, Phase IV (KMG-IV): sequencing the most valuable type-strain genomes for metagenomic binning, comparative biology and taxonomic classification.</title>
        <authorList>
            <person name="Goeker M."/>
        </authorList>
    </citation>
    <scope>NUCLEOTIDE SEQUENCE [LARGE SCALE GENOMIC DNA]</scope>
    <source>
        <strain evidence="5 6">DSM 25287</strain>
    </source>
</reference>
<protein>
    <submittedName>
        <fullName evidence="5">Type IV pilus assembly protein PilA</fullName>
    </submittedName>
</protein>
<keyword evidence="3" id="KW-0281">Fimbrium</keyword>
<dbReference type="RefSeq" id="WP_132544233.1">
    <property type="nucleotide sequence ID" value="NZ_SLWY01000016.1"/>
</dbReference>
<keyword evidence="4" id="KW-0472">Membrane</keyword>
<dbReference type="NCBIfam" id="TIGR02532">
    <property type="entry name" value="IV_pilin_GFxxxE"/>
    <property type="match status" value="1"/>
</dbReference>
<dbReference type="InterPro" id="IPR001082">
    <property type="entry name" value="Pilin"/>
</dbReference>